<evidence type="ECO:0000256" key="1">
    <source>
        <dbReference type="ARBA" id="ARBA00006484"/>
    </source>
</evidence>
<accession>A0A3T0E9D8</accession>
<dbReference type="Gene3D" id="3.40.50.720">
    <property type="entry name" value="NAD(P)-binding Rossmann-like Domain"/>
    <property type="match status" value="1"/>
</dbReference>
<dbReference type="NCBIfam" id="NF005559">
    <property type="entry name" value="PRK07231.1"/>
    <property type="match status" value="1"/>
</dbReference>
<dbReference type="InterPro" id="IPR036291">
    <property type="entry name" value="NAD(P)-bd_dom_sf"/>
</dbReference>
<protein>
    <submittedName>
        <fullName evidence="4">Short-chain dehydrogenase/reductase SDR</fullName>
    </submittedName>
</protein>
<dbReference type="PANTHER" id="PTHR42760">
    <property type="entry name" value="SHORT-CHAIN DEHYDROGENASES/REDUCTASES FAMILY MEMBER"/>
    <property type="match status" value="1"/>
</dbReference>
<gene>
    <name evidence="4" type="ORF">X907_1411</name>
</gene>
<dbReference type="InterPro" id="IPR020904">
    <property type="entry name" value="Sc_DH/Rdtase_CS"/>
</dbReference>
<feature type="domain" description="Ketoreductase" evidence="3">
    <location>
        <begin position="14"/>
        <end position="198"/>
    </location>
</feature>
<dbReference type="PANTHER" id="PTHR42760:SF133">
    <property type="entry name" value="3-OXOACYL-[ACYL-CARRIER-PROTEIN] REDUCTASE"/>
    <property type="match status" value="1"/>
</dbReference>
<keyword evidence="2" id="KW-0560">Oxidoreductase</keyword>
<dbReference type="InterPro" id="IPR002347">
    <property type="entry name" value="SDR_fam"/>
</dbReference>
<dbReference type="Pfam" id="PF13561">
    <property type="entry name" value="adh_short_C2"/>
    <property type="match status" value="1"/>
</dbReference>
<name>A0A3T0E9D8_9PROT</name>
<reference evidence="4 5" key="1">
    <citation type="submission" date="2016-12" db="EMBL/GenBank/DDBJ databases">
        <title>The genome of dimorphic prosthecate Glycocaulis alkaliphilus 6b-8t, isolated from crude oil dictates its adaptability in petroleum environments.</title>
        <authorList>
            <person name="Wu X.-L."/>
            <person name="Geng S."/>
        </authorList>
    </citation>
    <scope>NUCLEOTIDE SEQUENCE [LARGE SCALE GENOMIC DNA]</scope>
    <source>
        <strain evidence="4 5">6B-8</strain>
    </source>
</reference>
<dbReference type="Proteomes" id="UP000286954">
    <property type="component" value="Chromosome"/>
</dbReference>
<proteinExistence type="inferred from homology"/>
<organism evidence="4 5">
    <name type="scientific">Glycocaulis alkaliphilus</name>
    <dbReference type="NCBI Taxonomy" id="1434191"/>
    <lineage>
        <taxon>Bacteria</taxon>
        <taxon>Pseudomonadati</taxon>
        <taxon>Pseudomonadota</taxon>
        <taxon>Alphaproteobacteria</taxon>
        <taxon>Maricaulales</taxon>
        <taxon>Maricaulaceae</taxon>
        <taxon>Glycocaulis</taxon>
    </lineage>
</organism>
<dbReference type="SMART" id="SM00822">
    <property type="entry name" value="PKS_KR"/>
    <property type="match status" value="1"/>
</dbReference>
<evidence type="ECO:0000256" key="2">
    <source>
        <dbReference type="ARBA" id="ARBA00023002"/>
    </source>
</evidence>
<evidence type="ECO:0000313" key="5">
    <source>
        <dbReference type="Proteomes" id="UP000286954"/>
    </source>
</evidence>
<dbReference type="KEGG" id="gak:X907_1411"/>
<dbReference type="SUPFAM" id="SSF51735">
    <property type="entry name" value="NAD(P)-binding Rossmann-fold domains"/>
    <property type="match status" value="1"/>
</dbReference>
<sequence>MEETSVMGARLSGKVAFVTGGSRGIGAAICQAFADEGATVVLTYGGSKDKAEAVAAAINSKGGKAEAVGCDARKQGETARVMSAAAEKHGRIDILVNNAGIAREVTLRKMSDEDWNDVMAVNVTAPFEAIRLAANIMEPGGSIITVGSILGDRAPSPGLGSYCASKAAVQLLTKAAARELGRKGLRANVIQPGPIDTDMNPADGETADLQRMMVPLGRYGKADEIASVAVFLASDEASFVTGTTIDVAGGLTA</sequence>
<dbReference type="AlphaFoldDB" id="A0A3T0E9D8"/>
<evidence type="ECO:0000313" key="4">
    <source>
        <dbReference type="EMBL" id="AZU03944.1"/>
    </source>
</evidence>
<dbReference type="PROSITE" id="PS00061">
    <property type="entry name" value="ADH_SHORT"/>
    <property type="match status" value="1"/>
</dbReference>
<evidence type="ECO:0000259" key="3">
    <source>
        <dbReference type="SMART" id="SM00822"/>
    </source>
</evidence>
<comment type="similarity">
    <text evidence="1">Belongs to the short-chain dehydrogenases/reductases (SDR) family.</text>
</comment>
<dbReference type="EMBL" id="CP018911">
    <property type="protein sequence ID" value="AZU03944.1"/>
    <property type="molecule type" value="Genomic_DNA"/>
</dbReference>
<dbReference type="PRINTS" id="PR00080">
    <property type="entry name" value="SDRFAMILY"/>
</dbReference>
<dbReference type="InterPro" id="IPR057326">
    <property type="entry name" value="KR_dom"/>
</dbReference>
<dbReference type="PRINTS" id="PR00081">
    <property type="entry name" value="GDHRDH"/>
</dbReference>
<dbReference type="GO" id="GO:0016616">
    <property type="term" value="F:oxidoreductase activity, acting on the CH-OH group of donors, NAD or NADP as acceptor"/>
    <property type="evidence" value="ECO:0007669"/>
    <property type="project" value="TreeGrafter"/>
</dbReference>
<keyword evidence="5" id="KW-1185">Reference proteome</keyword>
<dbReference type="FunFam" id="3.40.50.720:FF:000084">
    <property type="entry name" value="Short-chain dehydrogenase reductase"/>
    <property type="match status" value="1"/>
</dbReference>